<keyword evidence="2" id="KW-0732">Signal</keyword>
<reference evidence="3 4" key="1">
    <citation type="journal article" date="2018" name="Biotechnol. Adv.">
        <title>Improved genomic resources and new bioinformatic workflow for the carcinogenic parasite Clonorchis sinensis: Biotechnological implications.</title>
        <authorList>
            <person name="Wang D."/>
            <person name="Korhonen P.K."/>
            <person name="Gasser R.B."/>
            <person name="Young N.D."/>
        </authorList>
    </citation>
    <scope>NUCLEOTIDE SEQUENCE [LARGE SCALE GENOMIC DNA]</scope>
    <source>
        <strain evidence="3">Cs-k2</strain>
    </source>
</reference>
<gene>
    <name evidence="3" type="ORF">CSKR_106649</name>
</gene>
<dbReference type="InterPro" id="IPR011990">
    <property type="entry name" value="TPR-like_helical_dom_sf"/>
</dbReference>
<evidence type="ECO:0000313" key="3">
    <source>
        <dbReference type="EMBL" id="KAG5451110.1"/>
    </source>
</evidence>
<sequence>AVVLFSLLQLPSPLSLMWIVVILIHLVCRAYAVEAGEEEAIRLISINGELRLHDIEFLEMQSSILAHRAQIEQTTGTLLELINRKQVSRSKVYSSGPISYGQRGASDWSYEAYLVTSIKHILARERQFFDACHVQDQGRLPVVACSMPVHRKTLCAEKNSEDYLVSIYPRLHSDFIVVGNATDDFDAIKAILHSNCGEHESAQKLALQLTEKYPTNAFYKYILSEILARRPRDSLYFAINQIDAAIKLSPSVLAYREHRLMLLLRVQRSKATLDDASWIRKKAEHHLKDTYCSYCAKNRVRKPVGLVSWRPWFVLGLFDLISLNGTQAERDFTIALDLASEVGSGGGFPISDSVSHMLRHLKAIAQHHNNEFQDAMETAILNAHANPSALDAVLLISETLARASHYERSLSMLNLALPLMDAYSATPPGVAFIEIITDAPTIKRMSLQLRATVHYRLGDILEAESDAQACLELMPLDALCSYVKTLCMLVTGRFVDAVKSSAPVLSRWFDFKVRKSPEFIQLSYIKEWTRYLHQRVTRSMGKFHWLNDLSDLFKQSWIQSTPLESLVGYVDQPGIQAELPGYLTTPHQIMAILTGNSTDRRTRLHSFDQSTNGSFHNCPPKPFMWQHERRECQQMYLSHLAQILCKLETTYGLILNPGFITISPAMQPFNRRHRLSLVLGSLYSAELIRNYWCQRRRVAFGTCWSFNPDRDFGSEWRTRQFATYNDPLPEDGGDWGQSGYCSAHIPSASAHFHRGPCRSVRDEGPDWFVHTSFITQLLMLTDPSETPPIWYANDRSLQIEDRSNYHSPHLFWTGSREHDRNAEHKPRPSFNAAEEESENGWTDASLRDQHYFIKHGMVQAESITYTPAALQMMYSLMTLRALVPSSSAEGCDSPGSDLPDDAGLGSDLISAFSQIVESHGDVHQGVRRSFNVTSKQRLTQSLNQAWQNAQQCGLLNYANKLALSIYAPGRADRSSSASSDSSNRRYLAALLLFEKDADRDFALSVLSLSNRRHREDLGEEMDTAFHDFLIQGEKALATVLAGSNTQLGTRHVTSPFQDHYLNNAINSAFHWLYYWTILKPIASVYSFHIGFSMVLGMLRALGVEPKSALPDAERNLELEAIFIGSPEAFANLCSNILNLSWLSQTSASFTWLMVPSELLRTPKEFIELLNLQAVSNCELA</sequence>
<dbReference type="PANTHER" id="PTHR44523:SF1">
    <property type="entry name" value="TETRATRICOPEPTIDE REPEAT PROTEIN 13"/>
    <property type="match status" value="1"/>
</dbReference>
<organism evidence="3 4">
    <name type="scientific">Clonorchis sinensis</name>
    <name type="common">Chinese liver fluke</name>
    <dbReference type="NCBI Taxonomy" id="79923"/>
    <lineage>
        <taxon>Eukaryota</taxon>
        <taxon>Metazoa</taxon>
        <taxon>Spiralia</taxon>
        <taxon>Lophotrochozoa</taxon>
        <taxon>Platyhelminthes</taxon>
        <taxon>Trematoda</taxon>
        <taxon>Digenea</taxon>
        <taxon>Opisthorchiida</taxon>
        <taxon>Opisthorchiata</taxon>
        <taxon>Opisthorchiidae</taxon>
        <taxon>Clonorchis</taxon>
    </lineage>
</organism>
<feature type="chain" id="PRO_5035713972" description="Tetratricopeptide repeat protein 13" evidence="2">
    <location>
        <begin position="33"/>
        <end position="1180"/>
    </location>
</feature>
<dbReference type="EMBL" id="NIRI02000042">
    <property type="protein sequence ID" value="KAG5451110.1"/>
    <property type="molecule type" value="Genomic_DNA"/>
</dbReference>
<reference evidence="3 4" key="2">
    <citation type="journal article" date="2021" name="Genomics">
        <title>High-quality reference genome for Clonorchis sinensis.</title>
        <authorList>
            <person name="Young N.D."/>
            <person name="Stroehlein A.J."/>
            <person name="Kinkar L."/>
            <person name="Wang T."/>
            <person name="Sohn W.M."/>
            <person name="Chang B.C.H."/>
            <person name="Kaur P."/>
            <person name="Weisz D."/>
            <person name="Dudchenko O."/>
            <person name="Aiden E.L."/>
            <person name="Korhonen P.K."/>
            <person name="Gasser R.B."/>
        </authorList>
    </citation>
    <scope>NUCLEOTIDE SEQUENCE [LARGE SCALE GENOMIC DNA]</scope>
    <source>
        <strain evidence="3">Cs-k2</strain>
    </source>
</reference>
<dbReference type="OrthoDB" id="6241227at2759"/>
<evidence type="ECO:0000256" key="1">
    <source>
        <dbReference type="SAM" id="MobiDB-lite"/>
    </source>
</evidence>
<dbReference type="SUPFAM" id="SSF48452">
    <property type="entry name" value="TPR-like"/>
    <property type="match status" value="1"/>
</dbReference>
<evidence type="ECO:0000256" key="2">
    <source>
        <dbReference type="SAM" id="SignalP"/>
    </source>
</evidence>
<feature type="non-terminal residue" evidence="3">
    <location>
        <position position="1"/>
    </location>
</feature>
<evidence type="ECO:0000313" key="4">
    <source>
        <dbReference type="Proteomes" id="UP000286415"/>
    </source>
</evidence>
<evidence type="ECO:0008006" key="5">
    <source>
        <dbReference type="Google" id="ProtNLM"/>
    </source>
</evidence>
<protein>
    <recommendedName>
        <fullName evidence="5">Tetratricopeptide repeat protein 13</fullName>
    </recommendedName>
</protein>
<dbReference type="Gene3D" id="1.25.40.10">
    <property type="entry name" value="Tetratricopeptide repeat domain"/>
    <property type="match status" value="1"/>
</dbReference>
<feature type="signal peptide" evidence="2">
    <location>
        <begin position="1"/>
        <end position="32"/>
    </location>
</feature>
<feature type="region of interest" description="Disordered" evidence="1">
    <location>
        <begin position="816"/>
        <end position="841"/>
    </location>
</feature>
<name>A0A8T1MPY7_CLOSI</name>
<proteinExistence type="predicted"/>
<dbReference type="AlphaFoldDB" id="A0A8T1MPY7"/>
<comment type="caution">
    <text evidence="3">The sequence shown here is derived from an EMBL/GenBank/DDBJ whole genome shotgun (WGS) entry which is preliminary data.</text>
</comment>
<keyword evidence="4" id="KW-1185">Reference proteome</keyword>
<accession>A0A8T1MPY7</accession>
<feature type="compositionally biased region" description="Basic and acidic residues" evidence="1">
    <location>
        <begin position="816"/>
        <end position="826"/>
    </location>
</feature>
<dbReference type="Proteomes" id="UP000286415">
    <property type="component" value="Unassembled WGS sequence"/>
</dbReference>
<dbReference type="PANTHER" id="PTHR44523">
    <property type="entry name" value="TETRATRICOPEPTIDE REPEAT PROTEIN 13"/>
    <property type="match status" value="1"/>
</dbReference>